<evidence type="ECO:0000313" key="2">
    <source>
        <dbReference type="Proteomes" id="UP000724584"/>
    </source>
</evidence>
<sequence>MPIDPLLSDEKIVASFTEEEKKFYDFYLETDRALFDADGRRKGERGEIFKRVMAFWTDAEVRERYCHWQMAWTGRENDRMRRAIPQPELFETISATDFGDGEGRGSYWWNMEMHNNPSCLLGESDFGGALTGYAMDPGPAYLSPNFEDENDAGLVHHSILGINTNVRVEGEFIEGQSTTQPSPQRCHESVSGTCPFPGVMTVSGAMTFQQEAENTSGDTIRDTDVEDADGPGGFIFVQLGALFAYAGKRPWTELRTSARKEIVRGPWIANGFGVVLEIDSRGRPGPVWVIYNFHNADDDEDDDGYHEDYDLDPEARPTPFPYIGRLTEACDRTFTVAKIAESLAELKDGSAKIDFQVKAEVEVQIVRVKGCQSSSGTRLVRQFVKAD</sequence>
<dbReference type="EMBL" id="JAGIZQ010000006">
    <property type="protein sequence ID" value="KAH6622711.1"/>
    <property type="molecule type" value="Genomic_DNA"/>
</dbReference>
<name>A0ACB7NWB2_9PEZI</name>
<dbReference type="Proteomes" id="UP000724584">
    <property type="component" value="Unassembled WGS sequence"/>
</dbReference>
<gene>
    <name evidence="1" type="ORF">F5144DRAFT_550357</name>
</gene>
<organism evidence="1 2">
    <name type="scientific">Chaetomium tenue</name>
    <dbReference type="NCBI Taxonomy" id="1854479"/>
    <lineage>
        <taxon>Eukaryota</taxon>
        <taxon>Fungi</taxon>
        <taxon>Dikarya</taxon>
        <taxon>Ascomycota</taxon>
        <taxon>Pezizomycotina</taxon>
        <taxon>Sordariomycetes</taxon>
        <taxon>Sordariomycetidae</taxon>
        <taxon>Sordariales</taxon>
        <taxon>Chaetomiaceae</taxon>
        <taxon>Chaetomium</taxon>
    </lineage>
</organism>
<proteinExistence type="predicted"/>
<keyword evidence="2" id="KW-1185">Reference proteome</keyword>
<reference evidence="1 2" key="1">
    <citation type="journal article" date="2021" name="Nat. Commun.">
        <title>Genetic determinants of endophytism in the Arabidopsis root mycobiome.</title>
        <authorList>
            <person name="Mesny F."/>
            <person name="Miyauchi S."/>
            <person name="Thiergart T."/>
            <person name="Pickel B."/>
            <person name="Atanasova L."/>
            <person name="Karlsson M."/>
            <person name="Huettel B."/>
            <person name="Barry K.W."/>
            <person name="Haridas S."/>
            <person name="Chen C."/>
            <person name="Bauer D."/>
            <person name="Andreopoulos W."/>
            <person name="Pangilinan J."/>
            <person name="LaButti K."/>
            <person name="Riley R."/>
            <person name="Lipzen A."/>
            <person name="Clum A."/>
            <person name="Drula E."/>
            <person name="Henrissat B."/>
            <person name="Kohler A."/>
            <person name="Grigoriev I.V."/>
            <person name="Martin F.M."/>
            <person name="Hacquard S."/>
        </authorList>
    </citation>
    <scope>NUCLEOTIDE SEQUENCE [LARGE SCALE GENOMIC DNA]</scope>
    <source>
        <strain evidence="1 2">MPI-SDFR-AT-0079</strain>
    </source>
</reference>
<protein>
    <submittedName>
        <fullName evidence="1">Uncharacterized protein</fullName>
    </submittedName>
</protein>
<accession>A0ACB7NWB2</accession>
<comment type="caution">
    <text evidence="1">The sequence shown here is derived from an EMBL/GenBank/DDBJ whole genome shotgun (WGS) entry which is preliminary data.</text>
</comment>
<evidence type="ECO:0000313" key="1">
    <source>
        <dbReference type="EMBL" id="KAH6622711.1"/>
    </source>
</evidence>